<gene>
    <name evidence="3" type="ORF">SPIL2461_LOCUS10559</name>
</gene>
<feature type="region of interest" description="Disordered" evidence="2">
    <location>
        <begin position="343"/>
        <end position="362"/>
    </location>
</feature>
<protein>
    <submittedName>
        <fullName evidence="3">Uncharacterized protein</fullName>
    </submittedName>
</protein>
<evidence type="ECO:0000256" key="1">
    <source>
        <dbReference type="SAM" id="Coils"/>
    </source>
</evidence>
<dbReference type="Proteomes" id="UP000649617">
    <property type="component" value="Unassembled WGS sequence"/>
</dbReference>
<dbReference type="EMBL" id="CAJNIZ010019813">
    <property type="protein sequence ID" value="CAE7431629.1"/>
    <property type="molecule type" value="Genomic_DNA"/>
</dbReference>
<organism evidence="3 4">
    <name type="scientific">Symbiodinium pilosum</name>
    <name type="common">Dinoflagellate</name>
    <dbReference type="NCBI Taxonomy" id="2952"/>
    <lineage>
        <taxon>Eukaryota</taxon>
        <taxon>Sar</taxon>
        <taxon>Alveolata</taxon>
        <taxon>Dinophyceae</taxon>
        <taxon>Suessiales</taxon>
        <taxon>Symbiodiniaceae</taxon>
        <taxon>Symbiodinium</taxon>
    </lineage>
</organism>
<feature type="coiled-coil region" evidence="1">
    <location>
        <begin position="380"/>
        <end position="421"/>
    </location>
</feature>
<evidence type="ECO:0000313" key="4">
    <source>
        <dbReference type="Proteomes" id="UP000649617"/>
    </source>
</evidence>
<dbReference type="AlphaFoldDB" id="A0A812RC64"/>
<feature type="coiled-coil region" evidence="1">
    <location>
        <begin position="25"/>
        <end position="52"/>
    </location>
</feature>
<comment type="caution">
    <text evidence="3">The sequence shown here is derived from an EMBL/GenBank/DDBJ whole genome shotgun (WGS) entry which is preliminary data.</text>
</comment>
<proteinExistence type="predicted"/>
<evidence type="ECO:0000313" key="3">
    <source>
        <dbReference type="EMBL" id="CAE7431629.1"/>
    </source>
</evidence>
<keyword evidence="1" id="KW-0175">Coiled coil</keyword>
<evidence type="ECO:0000256" key="2">
    <source>
        <dbReference type="SAM" id="MobiDB-lite"/>
    </source>
</evidence>
<keyword evidence="4" id="KW-1185">Reference proteome</keyword>
<accession>A0A812RC64</accession>
<name>A0A812RC64_SYMPI</name>
<sequence length="650" mass="68530">MSLLAELVEEGEDAEGLAYLGEQALAELAAQNEQLEVDCRGLEAHCRDLERAGWPVPCKLEDVILASETVEEVPAEPEANLSEHVSLVVAAEAAAKSALDAKTSAEEAAIQVGKALGNTAETMESERLHELASPVISRAVATLFQSVQGDAVSPAKAAANAAMAAGLSADVAASTGFVAAGLVAGKQALQGGSDLNRSAEAGCKMTMDLAQAAGLSAEEATFLAARTASEIASEASRSAGKTCERVVEDAADAAKRLAKPGSSSLSARLGVQAAGRAAANTVAMQAPALDAAQIAKNVSSAVAAITREAIPDVEDRHEVVAEVNRAAGRVVEEAMAAVIMKASEGKATPQAPASPQQETTDQDARVKELLKAREKSFAAMADMQERCASQQSEMERLVRERAGDQEELLKLRQQLRGLEQQLPDPYHEQLQEADQMDSLSVTTGDDTSSLAESLAGSARRMRKKRNARAGQAFRQAKCLDEGVDISAVEGDVDPEEQLIRVLVSKSHASPLWRDLLIFILEKAGHATASDVEIKKELQLMAYQVKEKLSSLEGTAPSREGMLETMLKTVGKVTDQAVDSAVLYVTQDSPKHSTDAEEVVKQAFAPEARDPAQAGADAFKQNARLRLAARRNRQRGSVLSVAASISSKPGS</sequence>
<dbReference type="OrthoDB" id="438444at2759"/>
<feature type="region of interest" description="Disordered" evidence="2">
    <location>
        <begin position="629"/>
        <end position="650"/>
    </location>
</feature>
<reference evidence="3" key="1">
    <citation type="submission" date="2021-02" db="EMBL/GenBank/DDBJ databases">
        <authorList>
            <person name="Dougan E. K."/>
            <person name="Rhodes N."/>
            <person name="Thang M."/>
            <person name="Chan C."/>
        </authorList>
    </citation>
    <scope>NUCLEOTIDE SEQUENCE</scope>
</reference>